<dbReference type="GO" id="GO:0016747">
    <property type="term" value="F:acyltransferase activity, transferring groups other than amino-acyl groups"/>
    <property type="evidence" value="ECO:0007669"/>
    <property type="project" value="InterPro"/>
</dbReference>
<organism evidence="2 3">
    <name type="scientific">Elasticomyces elasticus</name>
    <dbReference type="NCBI Taxonomy" id="574655"/>
    <lineage>
        <taxon>Eukaryota</taxon>
        <taxon>Fungi</taxon>
        <taxon>Dikarya</taxon>
        <taxon>Ascomycota</taxon>
        <taxon>Pezizomycotina</taxon>
        <taxon>Dothideomycetes</taxon>
        <taxon>Dothideomycetidae</taxon>
        <taxon>Mycosphaerellales</taxon>
        <taxon>Teratosphaeriaceae</taxon>
        <taxon>Elasticomyces</taxon>
    </lineage>
</organism>
<dbReference type="PANTHER" id="PTHR42791:SF2">
    <property type="entry name" value="N-ACETYLTRANSFERASE DOMAIN-CONTAINING PROTEIN"/>
    <property type="match status" value="1"/>
</dbReference>
<dbReference type="InterPro" id="IPR052523">
    <property type="entry name" value="Trichothecene_AcTrans"/>
</dbReference>
<proteinExistence type="predicted"/>
<dbReference type="Pfam" id="PF00583">
    <property type="entry name" value="Acetyltransf_1"/>
    <property type="match status" value="1"/>
</dbReference>
<sequence length="249" mass="27946">MATPRFRVERMTSTDFSDILRPCNRRGGDLCTAPLPICWPVPEGPQAYDEELRRLEYSTNQQKRWFDIDPTCHFVKAVTEDGEIACIARWNYFPNGYDMKLHHVVSATEFVPAGAAAPEGPFQVELYREMMLGMMGLRASWQPKGPAWVLMAMVTRQCYRKQGAASQVVQWGVEQARKDDIPAYLEASVTGKPVYEACGFKQVGEAVPWDLRPYGIDLVFHIAKMALHPVFYAGANGSAVLVEGLKPDV</sequence>
<gene>
    <name evidence="2" type="ORF">LTR97_006159</name>
</gene>
<dbReference type="InterPro" id="IPR016181">
    <property type="entry name" value="Acyl_CoA_acyltransferase"/>
</dbReference>
<dbReference type="AlphaFoldDB" id="A0AAN7ZNM1"/>
<dbReference type="PROSITE" id="PS51186">
    <property type="entry name" value="GNAT"/>
    <property type="match status" value="1"/>
</dbReference>
<evidence type="ECO:0000313" key="3">
    <source>
        <dbReference type="Proteomes" id="UP001310594"/>
    </source>
</evidence>
<feature type="domain" description="N-acetyltransferase" evidence="1">
    <location>
        <begin position="50"/>
        <end position="219"/>
    </location>
</feature>
<dbReference type="Gene3D" id="3.40.630.30">
    <property type="match status" value="1"/>
</dbReference>
<accession>A0AAN7ZNM1</accession>
<dbReference type="EMBL" id="JAVRQU010000008">
    <property type="protein sequence ID" value="KAK5700025.1"/>
    <property type="molecule type" value="Genomic_DNA"/>
</dbReference>
<dbReference type="PANTHER" id="PTHR42791">
    <property type="entry name" value="GNAT FAMILY ACETYLTRANSFERASE"/>
    <property type="match status" value="1"/>
</dbReference>
<evidence type="ECO:0000313" key="2">
    <source>
        <dbReference type="EMBL" id="KAK5700025.1"/>
    </source>
</evidence>
<evidence type="ECO:0000259" key="1">
    <source>
        <dbReference type="PROSITE" id="PS51186"/>
    </source>
</evidence>
<reference evidence="2" key="1">
    <citation type="submission" date="2023-08" db="EMBL/GenBank/DDBJ databases">
        <title>Black Yeasts Isolated from many extreme environments.</title>
        <authorList>
            <person name="Coleine C."/>
            <person name="Stajich J.E."/>
            <person name="Selbmann L."/>
        </authorList>
    </citation>
    <scope>NUCLEOTIDE SEQUENCE</scope>
    <source>
        <strain evidence="2">CCFEE 5810</strain>
    </source>
</reference>
<dbReference type="Proteomes" id="UP001310594">
    <property type="component" value="Unassembled WGS sequence"/>
</dbReference>
<protein>
    <recommendedName>
        <fullName evidence="1">N-acetyltransferase domain-containing protein</fullName>
    </recommendedName>
</protein>
<name>A0AAN7ZNM1_9PEZI</name>
<dbReference type="InterPro" id="IPR000182">
    <property type="entry name" value="GNAT_dom"/>
</dbReference>
<dbReference type="SUPFAM" id="SSF55729">
    <property type="entry name" value="Acyl-CoA N-acyltransferases (Nat)"/>
    <property type="match status" value="1"/>
</dbReference>
<comment type="caution">
    <text evidence="2">The sequence shown here is derived from an EMBL/GenBank/DDBJ whole genome shotgun (WGS) entry which is preliminary data.</text>
</comment>